<organism evidence="1 2">
    <name type="scientific">Plasmodiophora brassicae</name>
    <name type="common">Clubroot disease agent</name>
    <dbReference type="NCBI Taxonomy" id="37360"/>
    <lineage>
        <taxon>Eukaryota</taxon>
        <taxon>Sar</taxon>
        <taxon>Rhizaria</taxon>
        <taxon>Endomyxa</taxon>
        <taxon>Phytomyxea</taxon>
        <taxon>Plasmodiophorida</taxon>
        <taxon>Plasmodiophoridae</taxon>
        <taxon>Plasmodiophora</taxon>
    </lineage>
</organism>
<sequence length="205" mass="22638">MQAGTCHANRITDGRDRLILTDDPLAQLLLHSQQAIGFADQQTRYGNAGSLRDDGGDVVLGDRLRLQDRCQRGHFIDERRDHAILQFAGAAEVTGRLRQLQLPARIVQLLSNRNRALPTDADVTMPSRPCMSRNDVSRVSRRATLSGSVSRFNALISICIVRICLSISARSCGLLSFSMRSRLADSSNRSMALSGSLRSDKYRLA</sequence>
<dbReference type="EMBL" id="CDSF01000106">
    <property type="protein sequence ID" value="CEP01014.1"/>
    <property type="molecule type" value="Genomic_DNA"/>
</dbReference>
<gene>
    <name evidence="1" type="ORF">PBRA_008326</name>
</gene>
<evidence type="ECO:0000313" key="2">
    <source>
        <dbReference type="Proteomes" id="UP000039324"/>
    </source>
</evidence>
<accession>A0A0G4J0Y0</accession>
<keyword evidence="2" id="KW-1185">Reference proteome</keyword>
<proteinExistence type="predicted"/>
<dbReference type="Proteomes" id="UP000039324">
    <property type="component" value="Unassembled WGS sequence"/>
</dbReference>
<reference evidence="1 2" key="1">
    <citation type="submission" date="2015-02" db="EMBL/GenBank/DDBJ databases">
        <authorList>
            <person name="Chooi Y.-H."/>
        </authorList>
    </citation>
    <scope>NUCLEOTIDE SEQUENCE [LARGE SCALE GENOMIC DNA]</scope>
    <source>
        <strain evidence="1">E3</strain>
    </source>
</reference>
<protein>
    <submittedName>
        <fullName evidence="1">Uncharacterized protein</fullName>
    </submittedName>
</protein>
<dbReference type="AntiFam" id="ANF00007">
    <property type="entry name" value="Shadow ORF (opposite clpB)"/>
</dbReference>
<evidence type="ECO:0000313" key="1">
    <source>
        <dbReference type="EMBL" id="CEP01014.1"/>
    </source>
</evidence>
<name>A0A0G4J0Y0_PLABS</name>
<dbReference type="AlphaFoldDB" id="A0A0G4J0Y0"/>